<gene>
    <name evidence="2" type="ORF">g.2719</name>
</gene>
<organism evidence="2">
    <name type="scientific">Clastoptera arizonana</name>
    <name type="common">Arizona spittle bug</name>
    <dbReference type="NCBI Taxonomy" id="38151"/>
    <lineage>
        <taxon>Eukaryota</taxon>
        <taxon>Metazoa</taxon>
        <taxon>Ecdysozoa</taxon>
        <taxon>Arthropoda</taxon>
        <taxon>Hexapoda</taxon>
        <taxon>Insecta</taxon>
        <taxon>Pterygota</taxon>
        <taxon>Neoptera</taxon>
        <taxon>Paraneoptera</taxon>
        <taxon>Hemiptera</taxon>
        <taxon>Auchenorrhyncha</taxon>
        <taxon>Cercopoidea</taxon>
        <taxon>Clastopteridae</taxon>
        <taxon>Clastoptera</taxon>
    </lineage>
</organism>
<accession>A0A1B6D7A2</accession>
<name>A0A1B6D7A2_9HEMI</name>
<dbReference type="EMBL" id="GEDC01015737">
    <property type="protein sequence ID" value="JAS21561.1"/>
    <property type="molecule type" value="Transcribed_RNA"/>
</dbReference>
<evidence type="ECO:0000313" key="2">
    <source>
        <dbReference type="EMBL" id="JAS21561.1"/>
    </source>
</evidence>
<feature type="region of interest" description="Disordered" evidence="1">
    <location>
        <begin position="109"/>
        <end position="136"/>
    </location>
</feature>
<evidence type="ECO:0000256" key="1">
    <source>
        <dbReference type="SAM" id="MobiDB-lite"/>
    </source>
</evidence>
<dbReference type="AlphaFoldDB" id="A0A1B6D7A2"/>
<reference evidence="2" key="1">
    <citation type="submission" date="2015-12" db="EMBL/GenBank/DDBJ databases">
        <title>De novo transcriptome assembly of four potential Pierce s Disease insect vectors from Arizona vineyards.</title>
        <authorList>
            <person name="Tassone E.E."/>
        </authorList>
    </citation>
    <scope>NUCLEOTIDE SEQUENCE</scope>
</reference>
<sequence length="186" mass="22253">MLMKNTINWEWNIWKDNFCQTYENKGWIPVKYDFSFKYIDGGTLLDYALKKERLLLEINKDMDNKILIDIRSAGLPDFVTNRINRQFLHKTEELFNELRSLEHLIKKNPIENKKESNQTTRDNNSRKKPCRTCGNMNKKNRYHLESACWFKNKESNIKSKNNHEIETELIEKTNSSTINQNKAFTK</sequence>
<proteinExistence type="predicted"/>
<protein>
    <submittedName>
        <fullName evidence="2">Uncharacterized protein</fullName>
    </submittedName>
</protein>